<dbReference type="InterPro" id="IPR023209">
    <property type="entry name" value="DAO"/>
</dbReference>
<keyword evidence="6 10" id="KW-0560">Oxidoreductase</keyword>
<evidence type="ECO:0000256" key="3">
    <source>
        <dbReference type="ARBA" id="ARBA00006730"/>
    </source>
</evidence>
<comment type="cofactor">
    <cofactor evidence="1 7">
        <name>FAD</name>
        <dbReference type="ChEBI" id="CHEBI:57692"/>
    </cofactor>
</comment>
<dbReference type="GO" id="GO:0019478">
    <property type="term" value="P:D-amino acid catabolic process"/>
    <property type="evidence" value="ECO:0000318"/>
    <property type="project" value="GO_Central"/>
</dbReference>
<dbReference type="VEuPathDB" id="VectorBase:ISCI002849"/>
<dbReference type="STRING" id="6945.B7PDQ6"/>
<name>B7PDQ6_IXOSC</name>
<reference evidence="11" key="2">
    <citation type="submission" date="2020-05" db="UniProtKB">
        <authorList>
            <consortium name="EnsemblMetazoa"/>
        </authorList>
    </citation>
    <scope>IDENTIFICATION</scope>
    <source>
        <strain evidence="11">wikel</strain>
    </source>
</reference>
<dbReference type="EMBL" id="ABJB010058157">
    <property type="status" value="NOT_ANNOTATED_CDS"/>
    <property type="molecule type" value="Genomic_DNA"/>
</dbReference>
<evidence type="ECO:0000256" key="7">
    <source>
        <dbReference type="PIRSR" id="PIRSR000189-1"/>
    </source>
</evidence>
<feature type="signal peptide" evidence="8">
    <location>
        <begin position="1"/>
        <end position="18"/>
    </location>
</feature>
<dbReference type="Proteomes" id="UP000001555">
    <property type="component" value="Unassembled WGS sequence"/>
</dbReference>
<dbReference type="InterPro" id="IPR006181">
    <property type="entry name" value="D-amino_acid_oxidase_CS"/>
</dbReference>
<dbReference type="GO" id="GO:0005737">
    <property type="term" value="C:cytoplasm"/>
    <property type="evidence" value="ECO:0000318"/>
    <property type="project" value="GO_Central"/>
</dbReference>
<dbReference type="Pfam" id="PF01266">
    <property type="entry name" value="DAO"/>
    <property type="match status" value="1"/>
</dbReference>
<reference evidence="10 12" key="1">
    <citation type="submission" date="2008-03" db="EMBL/GenBank/DDBJ databases">
        <title>Annotation of Ixodes scapularis.</title>
        <authorList>
            <consortium name="Ixodes scapularis Genome Project Consortium"/>
            <person name="Caler E."/>
            <person name="Hannick L.I."/>
            <person name="Bidwell S."/>
            <person name="Joardar V."/>
            <person name="Thiagarajan M."/>
            <person name="Amedeo P."/>
            <person name="Galinsky K.J."/>
            <person name="Schobel S."/>
            <person name="Inman J."/>
            <person name="Hostetler J."/>
            <person name="Miller J."/>
            <person name="Hammond M."/>
            <person name="Megy K."/>
            <person name="Lawson D."/>
            <person name="Kodira C."/>
            <person name="Sutton G."/>
            <person name="Meyer J."/>
            <person name="Hill C.A."/>
            <person name="Birren B."/>
            <person name="Nene V."/>
            <person name="Collins F."/>
            <person name="Alarcon-Chaidez F."/>
            <person name="Wikel S."/>
            <person name="Strausberg R."/>
        </authorList>
    </citation>
    <scope>NUCLEOTIDE SEQUENCE [LARGE SCALE GENOMIC DNA]</scope>
    <source>
        <strain evidence="12">Wikel</strain>
        <strain evidence="10">Wikel colony</strain>
    </source>
</reference>
<feature type="domain" description="FAD dependent oxidoreductase" evidence="9">
    <location>
        <begin position="172"/>
        <end position="320"/>
    </location>
</feature>
<dbReference type="GO" id="GO:0005782">
    <property type="term" value="C:peroxisomal matrix"/>
    <property type="evidence" value="ECO:0007669"/>
    <property type="project" value="UniProtKB-SubCell"/>
</dbReference>
<feature type="binding site" evidence="7">
    <location>
        <position position="219"/>
    </location>
    <ligand>
        <name>D-dopa</name>
        <dbReference type="ChEBI" id="CHEBI:149689"/>
    </ligand>
</feature>
<evidence type="ECO:0000256" key="8">
    <source>
        <dbReference type="SAM" id="SignalP"/>
    </source>
</evidence>
<dbReference type="PANTHER" id="PTHR11530:SF11">
    <property type="entry name" value="D-ASPARTATE OXIDASE"/>
    <property type="match status" value="1"/>
</dbReference>
<dbReference type="VEuPathDB" id="VectorBase:ISCP_036917"/>
<dbReference type="SUPFAM" id="SSF54373">
    <property type="entry name" value="FAD-linked reductases, C-terminal domain"/>
    <property type="match status" value="1"/>
</dbReference>
<dbReference type="PIRSF" id="PIRSF000189">
    <property type="entry name" value="D-aa_oxidase"/>
    <property type="match status" value="1"/>
</dbReference>
<sequence>MVLRVGVVGGGIIGLTTALKVLETIDNVNVTIIAEHFTPHTTGDVAGGFFEPYLMEGMTDEKLRHSIKKCINTFEKKKKRYASCTNAKQTLKKNVQTVTTRKQANIRVKYSRKRESVQSCSTVKQTLHVSFYVLKLRILTFQPCTLFVSSSLASRGCHFVRKKLDTLDQLAGKFDVVMNCPGIGAVSLVPDPDVYPVRGQTTWVSAPWVKRVVVAGEYYIIPNVDAIVLGGTANKGDFSLDPVQETRQKILDACMALEPSLKEAKFVRDHVGLRPGRTAVRIEIEDRVLDDSNKTLPIVHNYGHGGSGITVSWGSAEDAVNLLKQVIAEKGLPSNAQSKL</sequence>
<dbReference type="InParanoid" id="B7PDQ6"/>
<evidence type="ECO:0000256" key="1">
    <source>
        <dbReference type="ARBA" id="ARBA00001974"/>
    </source>
</evidence>
<dbReference type="SUPFAM" id="SSF51971">
    <property type="entry name" value="Nucleotide-binding domain"/>
    <property type="match status" value="1"/>
</dbReference>
<dbReference type="PROSITE" id="PS00677">
    <property type="entry name" value="DAO"/>
    <property type="match status" value="1"/>
</dbReference>
<feature type="binding site" evidence="7">
    <location>
        <position position="306"/>
    </location>
    <ligand>
        <name>D-dopa</name>
        <dbReference type="ChEBI" id="CHEBI:149689"/>
    </ligand>
</feature>
<dbReference type="PANTHER" id="PTHR11530">
    <property type="entry name" value="D-AMINO ACID OXIDASE"/>
    <property type="match status" value="1"/>
</dbReference>
<dbReference type="GO" id="GO:0008445">
    <property type="term" value="F:D-aspartate oxidase activity"/>
    <property type="evidence" value="ECO:0007669"/>
    <property type="project" value="UniProtKB-EC"/>
</dbReference>
<accession>B7PDQ6</accession>
<evidence type="ECO:0000313" key="10">
    <source>
        <dbReference type="EMBL" id="EEC04728.1"/>
    </source>
</evidence>
<feature type="binding site" evidence="7">
    <location>
        <begin position="305"/>
        <end position="310"/>
    </location>
    <ligand>
        <name>FAD</name>
        <dbReference type="ChEBI" id="CHEBI:57692"/>
    </ligand>
</feature>
<evidence type="ECO:0000256" key="5">
    <source>
        <dbReference type="ARBA" id="ARBA00022827"/>
    </source>
</evidence>
<evidence type="ECO:0000313" key="11">
    <source>
        <dbReference type="EnsemblMetazoa" id="ISCW002849-PA"/>
    </source>
</evidence>
<gene>
    <name evidence="10" type="ORF">IscW_ISCW002849</name>
</gene>
<keyword evidence="5 7" id="KW-0274">FAD</keyword>
<dbReference type="OrthoDB" id="2015447at2759"/>
<dbReference type="EMBL" id="DS690910">
    <property type="protein sequence ID" value="EEC04728.1"/>
    <property type="molecule type" value="Genomic_DNA"/>
</dbReference>
<evidence type="ECO:0000256" key="6">
    <source>
        <dbReference type="ARBA" id="ARBA00023002"/>
    </source>
</evidence>
<evidence type="ECO:0000256" key="2">
    <source>
        <dbReference type="ARBA" id="ARBA00004253"/>
    </source>
</evidence>
<dbReference type="EnsemblMetazoa" id="ISCW002849-RA">
    <property type="protein sequence ID" value="ISCW002849-PA"/>
    <property type="gene ID" value="ISCW002849"/>
</dbReference>
<dbReference type="FunCoup" id="B7PDQ6">
    <property type="interactions" value="295"/>
</dbReference>
<dbReference type="InterPro" id="IPR006076">
    <property type="entry name" value="FAD-dep_OxRdtase"/>
</dbReference>
<keyword evidence="12" id="KW-1185">Reference proteome</keyword>
<dbReference type="GO" id="GO:0071949">
    <property type="term" value="F:FAD binding"/>
    <property type="evidence" value="ECO:0007669"/>
    <property type="project" value="InterPro"/>
</dbReference>
<feature type="binding site" evidence="7">
    <location>
        <position position="274"/>
    </location>
    <ligand>
        <name>D-dopa</name>
        <dbReference type="ChEBI" id="CHEBI:149689"/>
    </ligand>
</feature>
<feature type="chain" id="PRO_5010826020" evidence="8">
    <location>
        <begin position="19"/>
        <end position="340"/>
    </location>
</feature>
<evidence type="ECO:0000256" key="4">
    <source>
        <dbReference type="ARBA" id="ARBA00022630"/>
    </source>
</evidence>
<dbReference type="EMBL" id="ABJB010908146">
    <property type="status" value="NOT_ANNOTATED_CDS"/>
    <property type="molecule type" value="Genomic_DNA"/>
</dbReference>
<dbReference type="PaxDb" id="6945-B7PDQ6"/>
<dbReference type="AlphaFoldDB" id="B7PDQ6"/>
<comment type="subcellular location">
    <subcellularLocation>
        <location evidence="2">Peroxisome matrix</location>
    </subcellularLocation>
</comment>
<dbReference type="Gene3D" id="3.40.50.720">
    <property type="entry name" value="NAD(P)-binding Rossmann-like Domain"/>
    <property type="match status" value="1"/>
</dbReference>
<evidence type="ECO:0000313" key="12">
    <source>
        <dbReference type="Proteomes" id="UP000001555"/>
    </source>
</evidence>
<evidence type="ECO:0000259" key="9">
    <source>
        <dbReference type="Pfam" id="PF01266"/>
    </source>
</evidence>
<keyword evidence="8" id="KW-0732">Signal</keyword>
<dbReference type="VEuPathDB" id="VectorBase:ISCW002849"/>
<dbReference type="GO" id="GO:0003884">
    <property type="term" value="F:D-amino-acid oxidase activity"/>
    <property type="evidence" value="ECO:0000318"/>
    <property type="project" value="GO_Central"/>
</dbReference>
<proteinExistence type="inferred from homology"/>
<dbReference type="Gene3D" id="3.30.9.10">
    <property type="entry name" value="D-Amino Acid Oxidase, subunit A, domain 2"/>
    <property type="match status" value="1"/>
</dbReference>
<comment type="similarity">
    <text evidence="3">Belongs to the DAMOX/DASOX family.</text>
</comment>
<dbReference type="EC" id="1.4.3.1" evidence="10"/>
<organism>
    <name type="scientific">Ixodes scapularis</name>
    <name type="common">Black-legged tick</name>
    <name type="synonym">Deer tick</name>
    <dbReference type="NCBI Taxonomy" id="6945"/>
    <lineage>
        <taxon>Eukaryota</taxon>
        <taxon>Metazoa</taxon>
        <taxon>Ecdysozoa</taxon>
        <taxon>Arthropoda</taxon>
        <taxon>Chelicerata</taxon>
        <taxon>Arachnida</taxon>
        <taxon>Acari</taxon>
        <taxon>Parasitiformes</taxon>
        <taxon>Ixodida</taxon>
        <taxon>Ixodoidea</taxon>
        <taxon>Ixodidae</taxon>
        <taxon>Ixodinae</taxon>
        <taxon>Ixodes</taxon>
    </lineage>
</organism>
<keyword evidence="4" id="KW-0285">Flavoprotein</keyword>
<protein>
    <submittedName>
        <fullName evidence="10 11">D-amino acid oxidase, putative</fullName>
        <ecNumber evidence="10">1.4.3.1</ecNumber>
    </submittedName>
</protein>
<dbReference type="HOGENOM" id="CLU_034311_0_2_1"/>